<keyword evidence="1" id="KW-1133">Transmembrane helix</keyword>
<reference evidence="2 3" key="1">
    <citation type="submission" date="2021-10" db="EMBL/GenBank/DDBJ databases">
        <title>Whole-genome sequencing analysis of Laribacter hongkongensis: virulence gene profiles, carbohydrate-active enzyme prediction, and antimicrobial resistance characterization.</title>
        <authorList>
            <person name="Yuan P."/>
            <person name="Zhan Y."/>
            <person name="Chen D."/>
        </authorList>
    </citation>
    <scope>NUCLEOTIDE SEQUENCE [LARGE SCALE GENOMIC DNA]</scope>
    <source>
        <strain evidence="2 3">W67</strain>
    </source>
</reference>
<feature type="transmembrane region" description="Helical" evidence="1">
    <location>
        <begin position="101"/>
        <end position="123"/>
    </location>
</feature>
<sequence>MKPVFSTRTLTLMSAGIAINMVIGQLASMLKLPVFLDSIGTLLVALLAGPLAAMTTGLVTNLIWGLITSPVAAAFAPVAAVIGLVAGVLARMGGFRSLPRVLLSSLVITLAVVLVATPIRAYLFGGATGSGADFVVAYFNAMGSKLLESVAITVLGVNLADKVISALIAWLIVRGLAERTRSQFPLAAAVR</sequence>
<accession>A0AAW5DBS7</accession>
<feature type="transmembrane region" description="Helical" evidence="1">
    <location>
        <begin position="42"/>
        <end position="64"/>
    </location>
</feature>
<organism evidence="2 3">
    <name type="scientific">Laribacter hongkongensis</name>
    <dbReference type="NCBI Taxonomy" id="168471"/>
    <lineage>
        <taxon>Bacteria</taxon>
        <taxon>Pseudomonadati</taxon>
        <taxon>Pseudomonadota</taxon>
        <taxon>Betaproteobacteria</taxon>
        <taxon>Neisseriales</taxon>
        <taxon>Aquaspirillaceae</taxon>
        <taxon>Laribacter</taxon>
    </lineage>
</organism>
<dbReference type="GeneID" id="75108675"/>
<proteinExistence type="predicted"/>
<keyword evidence="1" id="KW-0812">Transmembrane</keyword>
<dbReference type="Gene3D" id="1.10.1760.20">
    <property type="match status" value="1"/>
</dbReference>
<dbReference type="AlphaFoldDB" id="A0AAW5DBS7"/>
<comment type="caution">
    <text evidence="2">The sequence shown here is derived from an EMBL/GenBank/DDBJ whole genome shotgun (WGS) entry which is preliminary data.</text>
</comment>
<evidence type="ECO:0000256" key="1">
    <source>
        <dbReference type="SAM" id="Phobius"/>
    </source>
</evidence>
<dbReference type="Proteomes" id="UP001200247">
    <property type="component" value="Unassembled WGS sequence"/>
</dbReference>
<evidence type="ECO:0000313" key="2">
    <source>
        <dbReference type="EMBL" id="MCG9025098.1"/>
    </source>
</evidence>
<protein>
    <submittedName>
        <fullName evidence="2">ECF transporter S component</fullName>
    </submittedName>
</protein>
<keyword evidence="1" id="KW-0472">Membrane</keyword>
<evidence type="ECO:0000313" key="3">
    <source>
        <dbReference type="Proteomes" id="UP001200247"/>
    </source>
</evidence>
<name>A0AAW5DBS7_9NEIS</name>
<feature type="transmembrane region" description="Helical" evidence="1">
    <location>
        <begin position="150"/>
        <end position="173"/>
    </location>
</feature>
<dbReference type="GO" id="GO:0022857">
    <property type="term" value="F:transmembrane transporter activity"/>
    <property type="evidence" value="ECO:0007669"/>
    <property type="project" value="InterPro"/>
</dbReference>
<feature type="transmembrane region" description="Helical" evidence="1">
    <location>
        <begin position="70"/>
        <end position="89"/>
    </location>
</feature>
<feature type="transmembrane region" description="Helical" evidence="1">
    <location>
        <begin position="12"/>
        <end position="30"/>
    </location>
</feature>
<dbReference type="RefSeq" id="WP_027823350.1">
    <property type="nucleotide sequence ID" value="NZ_JAJAWK010000002.1"/>
</dbReference>
<gene>
    <name evidence="2" type="ORF">LH440_04140</name>
</gene>
<dbReference type="EMBL" id="JAJAXM010000005">
    <property type="protein sequence ID" value="MCG9025098.1"/>
    <property type="molecule type" value="Genomic_DNA"/>
</dbReference>